<dbReference type="PANTHER" id="PTHR42723">
    <property type="entry name" value="CHLOROPHYLL SYNTHASE"/>
    <property type="match status" value="1"/>
</dbReference>
<feature type="transmembrane region" description="Helical" evidence="5">
    <location>
        <begin position="37"/>
        <end position="58"/>
    </location>
</feature>
<keyword evidence="7" id="KW-1185">Reference proteome</keyword>
<dbReference type="PANTHER" id="PTHR42723:SF1">
    <property type="entry name" value="CHLOROPHYLL SYNTHASE, CHLOROPLASTIC"/>
    <property type="match status" value="1"/>
</dbReference>
<gene>
    <name evidence="6" type="primary">eboC</name>
    <name evidence="6" type="ORF">GC097_08545</name>
</gene>
<dbReference type="InterPro" id="IPR044878">
    <property type="entry name" value="UbiA_sf"/>
</dbReference>
<feature type="transmembrane region" description="Helical" evidence="5">
    <location>
        <begin position="152"/>
        <end position="173"/>
    </location>
</feature>
<evidence type="ECO:0000256" key="5">
    <source>
        <dbReference type="SAM" id="Phobius"/>
    </source>
</evidence>
<name>A0ABX1ZM93_9BACL</name>
<dbReference type="CDD" id="cd13964">
    <property type="entry name" value="PT_UbiA_1"/>
    <property type="match status" value="1"/>
</dbReference>
<dbReference type="Pfam" id="PF01040">
    <property type="entry name" value="UbiA"/>
    <property type="match status" value="1"/>
</dbReference>
<keyword evidence="3 5" id="KW-1133">Transmembrane helix</keyword>
<dbReference type="Gene3D" id="1.10.357.140">
    <property type="entry name" value="UbiA prenyltransferase"/>
    <property type="match status" value="1"/>
</dbReference>
<evidence type="ECO:0000256" key="3">
    <source>
        <dbReference type="ARBA" id="ARBA00022989"/>
    </source>
</evidence>
<feature type="transmembrane region" description="Helical" evidence="5">
    <location>
        <begin position="126"/>
        <end position="146"/>
    </location>
</feature>
<evidence type="ECO:0000313" key="7">
    <source>
        <dbReference type="Proteomes" id="UP000618579"/>
    </source>
</evidence>
<sequence length="289" mass="31336">MKAYLQILRVPNLVTSAGDVLAGAFIVSSVGQGLSGMVWLLLVSSILLYAGGVVLNDVMDASLDQIERPERPIPSGKISRSHALMLACFLLAGGLALAAVFSLFSFYVALALVSSIVLYDTWAKKYGIPGTLVMALCRGLNLWLGLSFLQEHFWDFAFLALLPFLHIIGVTALSRGENYGYTRTTILLIALIPFGILVWLIGFGMIKDSLSLIVLFFIALYGFVEGFALYPAIREPKPAFIKRGVKYGILSLLLLNAAIVSMIDGGLHALIVALFIVVSSWMARTIAMT</sequence>
<dbReference type="InterPro" id="IPR000537">
    <property type="entry name" value="UbiA_prenyltransferase"/>
</dbReference>
<evidence type="ECO:0000256" key="4">
    <source>
        <dbReference type="ARBA" id="ARBA00023136"/>
    </source>
</evidence>
<evidence type="ECO:0000256" key="2">
    <source>
        <dbReference type="ARBA" id="ARBA00022692"/>
    </source>
</evidence>
<accession>A0ABX1ZM93</accession>
<comment type="caution">
    <text evidence="6">The sequence shown here is derived from an EMBL/GenBank/DDBJ whole genome shotgun (WGS) entry which is preliminary data.</text>
</comment>
<dbReference type="InterPro" id="IPR050475">
    <property type="entry name" value="Prenyltransferase_related"/>
</dbReference>
<evidence type="ECO:0000313" key="6">
    <source>
        <dbReference type="EMBL" id="NOV00063.1"/>
    </source>
</evidence>
<keyword evidence="2 5" id="KW-0812">Transmembrane</keyword>
<dbReference type="EMBL" id="WHNZ01000016">
    <property type="protein sequence ID" value="NOV00063.1"/>
    <property type="molecule type" value="Genomic_DNA"/>
</dbReference>
<feature type="transmembrane region" description="Helical" evidence="5">
    <location>
        <begin position="212"/>
        <end position="233"/>
    </location>
</feature>
<dbReference type="NCBIfam" id="NF035940">
    <property type="entry name" value="prenyl_rel_EboC"/>
    <property type="match status" value="1"/>
</dbReference>
<feature type="transmembrane region" description="Helical" evidence="5">
    <location>
        <begin position="245"/>
        <end position="263"/>
    </location>
</feature>
<proteinExistence type="predicted"/>
<feature type="transmembrane region" description="Helical" evidence="5">
    <location>
        <begin position="12"/>
        <end position="31"/>
    </location>
</feature>
<evidence type="ECO:0000256" key="1">
    <source>
        <dbReference type="ARBA" id="ARBA00004141"/>
    </source>
</evidence>
<reference evidence="6 7" key="1">
    <citation type="submission" date="2019-10" db="EMBL/GenBank/DDBJ databases">
        <title>Description of Paenibacillus pedi sp. nov.</title>
        <authorList>
            <person name="Carlier A."/>
            <person name="Qi S."/>
        </authorList>
    </citation>
    <scope>NUCLEOTIDE SEQUENCE [LARGE SCALE GENOMIC DNA]</scope>
    <source>
        <strain evidence="6 7">LMG 31457</strain>
    </source>
</reference>
<dbReference type="Proteomes" id="UP000618579">
    <property type="component" value="Unassembled WGS sequence"/>
</dbReference>
<comment type="subcellular location">
    <subcellularLocation>
        <location evidence="1">Membrane</location>
        <topology evidence="1">Multi-pass membrane protein</topology>
    </subcellularLocation>
</comment>
<protein>
    <submittedName>
        <fullName evidence="6">UbiA-like protein EboC</fullName>
    </submittedName>
</protein>
<dbReference type="RefSeq" id="WP_171682936.1">
    <property type="nucleotide sequence ID" value="NZ_WHNZ01000016.1"/>
</dbReference>
<feature type="transmembrane region" description="Helical" evidence="5">
    <location>
        <begin position="185"/>
        <end position="206"/>
    </location>
</feature>
<keyword evidence="4 5" id="KW-0472">Membrane</keyword>
<organism evidence="6 7">
    <name type="scientific">Paenibacillus planticolens</name>
    <dbReference type="NCBI Taxonomy" id="2654976"/>
    <lineage>
        <taxon>Bacteria</taxon>
        <taxon>Bacillati</taxon>
        <taxon>Bacillota</taxon>
        <taxon>Bacilli</taxon>
        <taxon>Bacillales</taxon>
        <taxon>Paenibacillaceae</taxon>
        <taxon>Paenibacillus</taxon>
    </lineage>
</organism>